<comment type="similarity">
    <text evidence="3">Belongs to the CcmC/CycZ/HelC family.</text>
</comment>
<name>A0A5N1ISB0_9BACT</name>
<dbReference type="InterPro" id="IPR045062">
    <property type="entry name" value="Cyt_c_biogenesis_CcsA/CcmC"/>
</dbReference>
<reference evidence="11 12" key="1">
    <citation type="submission" date="2019-09" db="EMBL/GenBank/DDBJ databases">
        <title>Genome sequence of Adhaeribacter sp. M2.</title>
        <authorList>
            <person name="Srinivasan S."/>
        </authorList>
    </citation>
    <scope>NUCLEOTIDE SEQUENCE [LARGE SCALE GENOMIC DNA]</scope>
    <source>
        <strain evidence="11 12">M2</strain>
    </source>
</reference>
<dbReference type="PRINTS" id="PR01386">
    <property type="entry name" value="CCMCBIOGNSIS"/>
</dbReference>
<dbReference type="InterPro" id="IPR003557">
    <property type="entry name" value="Cyt_c_biogenesis_CcmC"/>
</dbReference>
<evidence type="ECO:0000256" key="6">
    <source>
        <dbReference type="ARBA" id="ARBA00022748"/>
    </source>
</evidence>
<feature type="transmembrane region" description="Helical" evidence="9">
    <location>
        <begin position="81"/>
        <end position="98"/>
    </location>
</feature>
<feature type="transmembrane region" description="Helical" evidence="9">
    <location>
        <begin position="38"/>
        <end position="60"/>
    </location>
</feature>
<evidence type="ECO:0000256" key="2">
    <source>
        <dbReference type="ARBA" id="ARBA00004141"/>
    </source>
</evidence>
<feature type="transmembrane region" description="Helical" evidence="9">
    <location>
        <begin position="187"/>
        <end position="207"/>
    </location>
</feature>
<keyword evidence="7 9" id="KW-1133">Transmembrane helix</keyword>
<dbReference type="PANTHER" id="PTHR30071">
    <property type="entry name" value="HEME EXPORTER PROTEIN C"/>
    <property type="match status" value="1"/>
</dbReference>
<proteinExistence type="inferred from homology"/>
<evidence type="ECO:0000256" key="7">
    <source>
        <dbReference type="ARBA" id="ARBA00022989"/>
    </source>
</evidence>
<evidence type="ECO:0000256" key="1">
    <source>
        <dbReference type="ARBA" id="ARBA00002442"/>
    </source>
</evidence>
<dbReference type="Proteomes" id="UP000326570">
    <property type="component" value="Unassembled WGS sequence"/>
</dbReference>
<organism evidence="11 12">
    <name type="scientific">Adhaeribacter soli</name>
    <dbReference type="NCBI Taxonomy" id="2607655"/>
    <lineage>
        <taxon>Bacteria</taxon>
        <taxon>Pseudomonadati</taxon>
        <taxon>Bacteroidota</taxon>
        <taxon>Cytophagia</taxon>
        <taxon>Cytophagales</taxon>
        <taxon>Hymenobacteraceae</taxon>
        <taxon>Adhaeribacter</taxon>
    </lineage>
</organism>
<evidence type="ECO:0000256" key="4">
    <source>
        <dbReference type="ARBA" id="ARBA00016463"/>
    </source>
</evidence>
<accession>A0A5N1ISB0</accession>
<feature type="domain" description="Cytochrome c assembly protein" evidence="10">
    <location>
        <begin position="7"/>
        <end position="152"/>
    </location>
</feature>
<comment type="function">
    <text evidence="1">Required for the export of heme to the periplasm for the biogenesis of c-type cytochromes.</text>
</comment>
<evidence type="ECO:0000313" key="11">
    <source>
        <dbReference type="EMBL" id="KAA9331236.1"/>
    </source>
</evidence>
<evidence type="ECO:0000259" key="10">
    <source>
        <dbReference type="Pfam" id="PF01578"/>
    </source>
</evidence>
<comment type="caution">
    <text evidence="11">The sequence shown here is derived from an EMBL/GenBank/DDBJ whole genome shotgun (WGS) entry which is preliminary data.</text>
</comment>
<dbReference type="InterPro" id="IPR002541">
    <property type="entry name" value="Cyt_c_assembly"/>
</dbReference>
<evidence type="ECO:0000256" key="9">
    <source>
        <dbReference type="SAM" id="Phobius"/>
    </source>
</evidence>
<evidence type="ECO:0000256" key="8">
    <source>
        <dbReference type="ARBA" id="ARBA00023136"/>
    </source>
</evidence>
<keyword evidence="6" id="KW-0201">Cytochrome c-type biogenesis</keyword>
<keyword evidence="8 9" id="KW-0472">Membrane</keyword>
<feature type="transmembrane region" description="Helical" evidence="9">
    <location>
        <begin position="138"/>
        <end position="158"/>
    </location>
</feature>
<protein>
    <recommendedName>
        <fullName evidence="4">Heme exporter protein C</fullName>
    </recommendedName>
</protein>
<sequence>MKNWWKIVTVLLLLYAVTMGLLGDVPRLAILNESIRNLYFHVPMWFGMIVILGISVVYSIKYLKNPTIHNDIVAREAAHVGILYGILGLLTGMCWARFTWGDWWVNDPKLNGAAIGMLIYFAYLVLRSSFAEQQQRARISAVYNIFAFVALIPLLFILPRLTDSLHPGNGGNPGFGAYDLDSNMRLVFYPAVLGWIGLGIWILTLCVRFENLKFRLYENA</sequence>
<dbReference type="GO" id="GO:0020037">
    <property type="term" value="F:heme binding"/>
    <property type="evidence" value="ECO:0007669"/>
    <property type="project" value="InterPro"/>
</dbReference>
<dbReference type="PANTHER" id="PTHR30071:SF1">
    <property type="entry name" value="CYTOCHROME B_B6 PROTEIN-RELATED"/>
    <property type="match status" value="1"/>
</dbReference>
<evidence type="ECO:0000256" key="5">
    <source>
        <dbReference type="ARBA" id="ARBA00022692"/>
    </source>
</evidence>
<evidence type="ECO:0000256" key="3">
    <source>
        <dbReference type="ARBA" id="ARBA00005840"/>
    </source>
</evidence>
<keyword evidence="12" id="KW-1185">Reference proteome</keyword>
<gene>
    <name evidence="11" type="ORF">F0P94_15230</name>
</gene>
<dbReference type="GO" id="GO:0005886">
    <property type="term" value="C:plasma membrane"/>
    <property type="evidence" value="ECO:0007669"/>
    <property type="project" value="TreeGrafter"/>
</dbReference>
<dbReference type="Pfam" id="PF01578">
    <property type="entry name" value="Cytochrom_C_asm"/>
    <property type="match status" value="1"/>
</dbReference>
<comment type="subcellular location">
    <subcellularLocation>
        <location evidence="2">Membrane</location>
        <topology evidence="2">Multi-pass membrane protein</topology>
    </subcellularLocation>
</comment>
<evidence type="ECO:0000313" key="12">
    <source>
        <dbReference type="Proteomes" id="UP000326570"/>
    </source>
</evidence>
<dbReference type="GO" id="GO:0015232">
    <property type="term" value="F:heme transmembrane transporter activity"/>
    <property type="evidence" value="ECO:0007669"/>
    <property type="project" value="InterPro"/>
</dbReference>
<dbReference type="GO" id="GO:0017004">
    <property type="term" value="P:cytochrome complex assembly"/>
    <property type="evidence" value="ECO:0007669"/>
    <property type="project" value="UniProtKB-KW"/>
</dbReference>
<dbReference type="EMBL" id="VTWT01000008">
    <property type="protein sequence ID" value="KAA9331236.1"/>
    <property type="molecule type" value="Genomic_DNA"/>
</dbReference>
<feature type="transmembrane region" description="Helical" evidence="9">
    <location>
        <begin position="110"/>
        <end position="126"/>
    </location>
</feature>
<dbReference type="AlphaFoldDB" id="A0A5N1ISB0"/>
<keyword evidence="5 9" id="KW-0812">Transmembrane</keyword>